<evidence type="ECO:0000313" key="9">
    <source>
        <dbReference type="Proteomes" id="UP000287502"/>
    </source>
</evidence>
<dbReference type="InterPro" id="IPR001763">
    <property type="entry name" value="Rhodanese-like_dom"/>
</dbReference>
<dbReference type="InterPro" id="IPR023753">
    <property type="entry name" value="FAD/NAD-binding_dom"/>
</dbReference>
<dbReference type="SUPFAM" id="SSF52821">
    <property type="entry name" value="Rhodanese/Cell cycle control phosphatase"/>
    <property type="match status" value="1"/>
</dbReference>
<evidence type="ECO:0000256" key="2">
    <source>
        <dbReference type="ARBA" id="ARBA00009130"/>
    </source>
</evidence>
<dbReference type="SUPFAM" id="SSF55424">
    <property type="entry name" value="FAD/NAD-linked reductases, dimerisation (C-terminal) domain"/>
    <property type="match status" value="1"/>
</dbReference>
<dbReference type="InterPro" id="IPR036873">
    <property type="entry name" value="Rhodanese-like_dom_sf"/>
</dbReference>
<dbReference type="Proteomes" id="UP000287502">
    <property type="component" value="Chromosome"/>
</dbReference>
<dbReference type="SMART" id="SM00450">
    <property type="entry name" value="RHOD"/>
    <property type="match status" value="1"/>
</dbReference>
<dbReference type="GO" id="GO:0016491">
    <property type="term" value="F:oxidoreductase activity"/>
    <property type="evidence" value="ECO:0007669"/>
    <property type="project" value="UniProtKB-KW"/>
</dbReference>
<evidence type="ECO:0000256" key="3">
    <source>
        <dbReference type="ARBA" id="ARBA00022630"/>
    </source>
</evidence>
<reference evidence="8 9" key="1">
    <citation type="submission" date="2019-01" db="EMBL/GenBank/DDBJ databases">
        <title>Geovibrio thiophilus DSM 11263, complete genome.</title>
        <authorList>
            <person name="Spring S."/>
            <person name="Bunk B."/>
            <person name="Sproer C."/>
        </authorList>
    </citation>
    <scope>NUCLEOTIDE SEQUENCE [LARGE SCALE GENOMIC DNA]</scope>
    <source>
        <strain evidence="8 9">DSM 11263</strain>
    </source>
</reference>
<proteinExistence type="inferred from homology"/>
<dbReference type="SUPFAM" id="SSF51905">
    <property type="entry name" value="FAD/NAD(P)-binding domain"/>
    <property type="match status" value="2"/>
</dbReference>
<dbReference type="Pfam" id="PF02852">
    <property type="entry name" value="Pyr_redox_dim"/>
    <property type="match status" value="1"/>
</dbReference>
<comment type="cofactor">
    <cofactor evidence="1">
        <name>FAD</name>
        <dbReference type="ChEBI" id="CHEBI:57692"/>
    </cofactor>
</comment>
<name>A0A410K1Y6_9BACT</name>
<keyword evidence="9" id="KW-1185">Reference proteome</keyword>
<feature type="domain" description="Rhodanese" evidence="7">
    <location>
        <begin position="467"/>
        <end position="550"/>
    </location>
</feature>
<dbReference type="RefSeq" id="WP_128467620.1">
    <property type="nucleotide sequence ID" value="NZ_CP035108.1"/>
</dbReference>
<comment type="similarity">
    <text evidence="2">Belongs to the class-III pyridine nucleotide-disulfide oxidoreductase family.</text>
</comment>
<evidence type="ECO:0000313" key="8">
    <source>
        <dbReference type="EMBL" id="QAR34315.1"/>
    </source>
</evidence>
<keyword evidence="5" id="KW-0560">Oxidoreductase</keyword>
<dbReference type="InterPro" id="IPR004099">
    <property type="entry name" value="Pyr_nucl-diS_OxRdtase_dimer"/>
</dbReference>
<dbReference type="Pfam" id="PF00581">
    <property type="entry name" value="Rhodanese"/>
    <property type="match status" value="1"/>
</dbReference>
<evidence type="ECO:0000259" key="7">
    <source>
        <dbReference type="PROSITE" id="PS50206"/>
    </source>
</evidence>
<dbReference type="Gene3D" id="3.50.50.60">
    <property type="entry name" value="FAD/NAD(P)-binding domain"/>
    <property type="match status" value="2"/>
</dbReference>
<gene>
    <name evidence="8" type="ORF">EP073_13120</name>
</gene>
<evidence type="ECO:0000256" key="1">
    <source>
        <dbReference type="ARBA" id="ARBA00001974"/>
    </source>
</evidence>
<dbReference type="PRINTS" id="PR00368">
    <property type="entry name" value="FADPNR"/>
</dbReference>
<dbReference type="InterPro" id="IPR050260">
    <property type="entry name" value="FAD-bd_OxRdtase"/>
</dbReference>
<dbReference type="OrthoDB" id="9802028at2"/>
<sequence>MGRRIVVIGGVAAGATAAAKARRTDEGAEITVLEKGKYISYANCGLPYYTGGVIKPRKKILLHTPDTYGKRFNADVLVSTEATSINRKSRTVTVKDKNGEREIPYDKLIIAVGGKTIVPPVTGIDKTPYFTMRTVDDADAVRKFIEKNKPKTAVIIGGGFIGVETAEAMMHCGIKTTIVEAKPEIMPNMPRIVAMNLREYMEEKGISFRLGVFARRTEKTVKNKIDISLSDGTLLKADMLFLCAGVAPDTKLAADCGIEIGQTGGIAVDDTMRTSDSDIFAAGDVVEKLNRITGKKVLLPLAGPANREGRTAGFNAVTDGDMRFPGVVGTSIVGFDGYSAGQTGLTYEQAQQAGLDADYVYTEDADIAEYYPGATYIFMMTVFEKKTGRLLGCSASGIKGVDKRLDVASAALYAGLSVFDLEHLEFAYAPQFAKAKDNLNIAGFVASNKIRGTGYAVTPEEFAEVRRNQKIQILDVRTVKEHDDVCVEESVNIPVNALRENMDSLDKNTPVYVYCAVGFRGYLAVKMLRNSGFEAYNVSGGMETIARLQKIV</sequence>
<dbReference type="EMBL" id="CP035108">
    <property type="protein sequence ID" value="QAR34315.1"/>
    <property type="molecule type" value="Genomic_DNA"/>
</dbReference>
<evidence type="ECO:0000256" key="4">
    <source>
        <dbReference type="ARBA" id="ARBA00022827"/>
    </source>
</evidence>
<dbReference type="PANTHER" id="PTHR43429:SF1">
    <property type="entry name" value="NAD(P)H SULFUR OXIDOREDUCTASE (COA-DEPENDENT)"/>
    <property type="match status" value="1"/>
</dbReference>
<dbReference type="InterPro" id="IPR036188">
    <property type="entry name" value="FAD/NAD-bd_sf"/>
</dbReference>
<protein>
    <submittedName>
        <fullName evidence="8">Pyridine nucleotide-disulfide oxidoreductase</fullName>
    </submittedName>
</protein>
<evidence type="ECO:0000256" key="6">
    <source>
        <dbReference type="ARBA" id="ARBA00023284"/>
    </source>
</evidence>
<keyword evidence="4" id="KW-0274">FAD</keyword>
<dbReference type="InterPro" id="IPR016156">
    <property type="entry name" value="FAD/NAD-linked_Rdtase_dimer_sf"/>
</dbReference>
<organism evidence="8 9">
    <name type="scientific">Geovibrio thiophilus</name>
    <dbReference type="NCBI Taxonomy" id="139438"/>
    <lineage>
        <taxon>Bacteria</taxon>
        <taxon>Pseudomonadati</taxon>
        <taxon>Deferribacterota</taxon>
        <taxon>Deferribacteres</taxon>
        <taxon>Deferribacterales</taxon>
        <taxon>Geovibrionaceae</taxon>
        <taxon>Geovibrio</taxon>
    </lineage>
</organism>
<dbReference type="Pfam" id="PF07992">
    <property type="entry name" value="Pyr_redox_2"/>
    <property type="match status" value="1"/>
</dbReference>
<dbReference type="PANTHER" id="PTHR43429">
    <property type="entry name" value="PYRIDINE NUCLEOTIDE-DISULFIDE OXIDOREDUCTASE DOMAIN-CONTAINING"/>
    <property type="match status" value="1"/>
</dbReference>
<accession>A0A410K1Y6</accession>
<dbReference type="PROSITE" id="PS50206">
    <property type="entry name" value="RHODANESE_3"/>
    <property type="match status" value="1"/>
</dbReference>
<dbReference type="KEGG" id="gtl:EP073_13120"/>
<dbReference type="PRINTS" id="PR00411">
    <property type="entry name" value="PNDRDTASEI"/>
</dbReference>
<keyword evidence="6" id="KW-0676">Redox-active center</keyword>
<evidence type="ECO:0000256" key="5">
    <source>
        <dbReference type="ARBA" id="ARBA00023002"/>
    </source>
</evidence>
<dbReference type="AlphaFoldDB" id="A0A410K1Y6"/>
<dbReference type="Gene3D" id="3.40.250.10">
    <property type="entry name" value="Rhodanese-like domain"/>
    <property type="match status" value="1"/>
</dbReference>
<keyword evidence="3" id="KW-0285">Flavoprotein</keyword>